<evidence type="ECO:0000313" key="2">
    <source>
        <dbReference type="EMBL" id="GEW72511.1"/>
    </source>
</evidence>
<sequence length="625" mass="70981">MIAILEKYEHNIDFHQIVDFVEASYLRYALTINPTIYVSHIRQFWSAARVKTSDEETKILATVDGKPRTIFESSISRYLKLRDETGISSLPDAELFENLTLMGYNILPNQKFSFQKGQFSHQWKYLIHTIMQCLSPKSTGFNEFNSNIATALVCLATNRVYNFSKMILDGRTVPLFPTMLVTMGEGSGTPTEPHHTPTPEATPSLQHELSSSSLPPVSTATIPTVIPTETPPLRQYTRRARIAQSLALLTVADELASPLGDDSQGKACPTVSGFEAEHDKANITKTSTLSSDLTPMVTSFAADEGSMQHKLTELTDLIKHLEDRDGGYDDPSGEDATIKGRRLETGEEVEVVTVSIPLAGEIPIVSVPTGSGVVPTASPIFTTATVTTPYLRRKELPIGERIELINDLVKYQDNYAKVIKYQTQQRKTLSKKQQREFYMSVLRSHAGWKTKHFKGMSLEEIKEKFVPVWKQIEDFIPIEEVSEEDLKAMMQLFPVEEVYVEALQIWALVKETLNIKQATSNKEKELWVELKRLYEPDVEDQLWTQTQALMHDPVEWRLYNSCDVHHILLRDQEIFMLVEREYPLRKGLTIVMISNKLQVENYSQMASDLIQKIYEIANSPRQRSD</sequence>
<accession>A0A699GXP5</accession>
<feature type="region of interest" description="Disordered" evidence="1">
    <location>
        <begin position="184"/>
        <end position="229"/>
    </location>
</feature>
<gene>
    <name evidence="2" type="ORF">Tci_244487</name>
</gene>
<dbReference type="EMBL" id="BKCJ010071026">
    <property type="protein sequence ID" value="GEW72511.1"/>
    <property type="molecule type" value="Genomic_DNA"/>
</dbReference>
<comment type="caution">
    <text evidence="2">The sequence shown here is derived from an EMBL/GenBank/DDBJ whole genome shotgun (WGS) entry which is preliminary data.</text>
</comment>
<name>A0A699GXP5_TANCI</name>
<reference evidence="2" key="1">
    <citation type="journal article" date="2019" name="Sci. Rep.">
        <title>Draft genome of Tanacetum cinerariifolium, the natural source of mosquito coil.</title>
        <authorList>
            <person name="Yamashiro T."/>
            <person name="Shiraishi A."/>
            <person name="Satake H."/>
            <person name="Nakayama K."/>
        </authorList>
    </citation>
    <scope>NUCLEOTIDE SEQUENCE</scope>
</reference>
<feature type="compositionally biased region" description="Polar residues" evidence="1">
    <location>
        <begin position="204"/>
        <end position="218"/>
    </location>
</feature>
<feature type="compositionally biased region" description="Low complexity" evidence="1">
    <location>
        <begin position="219"/>
        <end position="229"/>
    </location>
</feature>
<dbReference type="AlphaFoldDB" id="A0A699GXP5"/>
<organism evidence="2">
    <name type="scientific">Tanacetum cinerariifolium</name>
    <name type="common">Dalmatian daisy</name>
    <name type="synonym">Chrysanthemum cinerariifolium</name>
    <dbReference type="NCBI Taxonomy" id="118510"/>
    <lineage>
        <taxon>Eukaryota</taxon>
        <taxon>Viridiplantae</taxon>
        <taxon>Streptophyta</taxon>
        <taxon>Embryophyta</taxon>
        <taxon>Tracheophyta</taxon>
        <taxon>Spermatophyta</taxon>
        <taxon>Magnoliopsida</taxon>
        <taxon>eudicotyledons</taxon>
        <taxon>Gunneridae</taxon>
        <taxon>Pentapetalae</taxon>
        <taxon>asterids</taxon>
        <taxon>campanulids</taxon>
        <taxon>Asterales</taxon>
        <taxon>Asteraceae</taxon>
        <taxon>Asteroideae</taxon>
        <taxon>Anthemideae</taxon>
        <taxon>Anthemidinae</taxon>
        <taxon>Tanacetum</taxon>
    </lineage>
</organism>
<evidence type="ECO:0000256" key="1">
    <source>
        <dbReference type="SAM" id="MobiDB-lite"/>
    </source>
</evidence>
<proteinExistence type="predicted"/>
<protein>
    <submittedName>
        <fullName evidence="2">Synaptobrevin, longin-like domain protein</fullName>
    </submittedName>
</protein>